<evidence type="ECO:0000313" key="2">
    <source>
        <dbReference type="EMBL" id="NIR73687.1"/>
    </source>
</evidence>
<dbReference type="GO" id="GO:0006203">
    <property type="term" value="P:dGTP catabolic process"/>
    <property type="evidence" value="ECO:0007669"/>
    <property type="project" value="TreeGrafter"/>
</dbReference>
<reference evidence="2 3" key="1">
    <citation type="submission" date="2020-01" db="EMBL/GenBank/DDBJ databases">
        <title>Genomes assembled from Gulf of Kutch pelagic sediment metagenomes.</title>
        <authorList>
            <person name="Chandrashekar M."/>
            <person name="Mahajan M.S."/>
            <person name="Dave K.J."/>
            <person name="Vatsa P."/>
            <person name="Nathani N.M."/>
        </authorList>
    </citation>
    <scope>NUCLEOTIDE SEQUENCE [LARGE SCALE GENOMIC DNA]</scope>
    <source>
        <strain evidence="2">KS3-K002</strain>
    </source>
</reference>
<name>A0AAE4Z746_9BACT</name>
<dbReference type="Pfam" id="PF01966">
    <property type="entry name" value="HD"/>
    <property type="match status" value="1"/>
</dbReference>
<dbReference type="InterPro" id="IPR045509">
    <property type="entry name" value="HD_assoc_2"/>
</dbReference>
<comment type="caution">
    <text evidence="2">The sequence shown here is derived from an EMBL/GenBank/DDBJ whole genome shotgun (WGS) entry which is preliminary data.</text>
</comment>
<dbReference type="InterPro" id="IPR050135">
    <property type="entry name" value="dGTPase-like"/>
</dbReference>
<feature type="domain" description="HD/PDEase" evidence="1">
    <location>
        <begin position="46"/>
        <end position="295"/>
    </location>
</feature>
<evidence type="ECO:0000313" key="3">
    <source>
        <dbReference type="Proteomes" id="UP000702544"/>
    </source>
</evidence>
<dbReference type="GO" id="GO:0008832">
    <property type="term" value="F:dGTPase activity"/>
    <property type="evidence" value="ECO:0007669"/>
    <property type="project" value="TreeGrafter"/>
</dbReference>
<gene>
    <name evidence="2" type="ORF">GWO12_01025</name>
</gene>
<dbReference type="SMART" id="SM00471">
    <property type="entry name" value="HDc"/>
    <property type="match status" value="1"/>
</dbReference>
<dbReference type="PANTHER" id="PTHR11373">
    <property type="entry name" value="DEOXYNUCLEOSIDE TRIPHOSPHATE TRIPHOSPHOHYDROLASE"/>
    <property type="match status" value="1"/>
</dbReference>
<dbReference type="PANTHER" id="PTHR11373:SF4">
    <property type="entry name" value="DEOXYNUCLEOSIDE TRIPHOSPHATE TRIPHOSPHOHYDROLASE SAMHD1"/>
    <property type="match status" value="1"/>
</dbReference>
<proteinExistence type="predicted"/>
<dbReference type="EMBL" id="JAACAK010000009">
    <property type="protein sequence ID" value="NIR73687.1"/>
    <property type="molecule type" value="Genomic_DNA"/>
</dbReference>
<protein>
    <submittedName>
        <fullName evidence="2">HD domain-containing protein</fullName>
    </submittedName>
</protein>
<dbReference type="InterPro" id="IPR006674">
    <property type="entry name" value="HD_domain"/>
</dbReference>
<dbReference type="SUPFAM" id="SSF109604">
    <property type="entry name" value="HD-domain/PDEase-like"/>
    <property type="match status" value="1"/>
</dbReference>
<dbReference type="Gene3D" id="1.10.3210.10">
    <property type="entry name" value="Hypothetical protein af1432"/>
    <property type="match status" value="1"/>
</dbReference>
<dbReference type="InterPro" id="IPR003607">
    <property type="entry name" value="HD/PDEase_dom"/>
</dbReference>
<organism evidence="2 3">
    <name type="scientific">Candidatus Kutchimonas denitrificans</name>
    <dbReference type="NCBI Taxonomy" id="3056748"/>
    <lineage>
        <taxon>Bacteria</taxon>
        <taxon>Pseudomonadati</taxon>
        <taxon>Gemmatimonadota</taxon>
        <taxon>Gemmatimonadia</taxon>
        <taxon>Candidatus Palauibacterales</taxon>
        <taxon>Candidatus Palauibacteraceae</taxon>
        <taxon>Candidatus Kutchimonas</taxon>
    </lineage>
</organism>
<dbReference type="Proteomes" id="UP000702544">
    <property type="component" value="Unassembled WGS sequence"/>
</dbReference>
<dbReference type="Pfam" id="PF19276">
    <property type="entry name" value="HD_assoc_2"/>
    <property type="match status" value="1"/>
</dbReference>
<dbReference type="AlphaFoldDB" id="A0AAE4Z746"/>
<dbReference type="CDD" id="cd00077">
    <property type="entry name" value="HDc"/>
    <property type="match status" value="1"/>
</dbReference>
<evidence type="ECO:0000259" key="1">
    <source>
        <dbReference type="SMART" id="SM00471"/>
    </source>
</evidence>
<accession>A0AAE4Z746</accession>
<sequence>MTVIRDPIWANIWIEPPALELIDAPAFQRLRRVKQLGLAYLVYPGAVHTRFDHALGVYHLTGRALRLLGEQGELDRVSEGERSILRVAGLLHDIGHYPFSHTVEELETGLVPADHEELAGSFLAEPEVAEALAPLGPDTAADVHALIQGRSTSPLQGLVSGSLDLDKIEYLTRDAHFCGVPYGEVDVDRLLDSLRLLDDPATGRREVGVAVRGVAALESLLFAKYQMFRNVYWHHAVRAASVVFQRVVREALTDGWASRAHLVGKGDEELLAELEILAAASDSDSARRALERLMPAIRHRRLPKRAAEWSGDALTDALSRLGREVAPWIHEQPGLRAALEDHVALELGLDPGCLFIDYPAKAGMLELDILMQARDGSVVRLTSTGRAGLIDLPRLGRDLYHAARVLRVFSWPRIELTDRDQSRILELVTSPADDVAPALGA</sequence>